<evidence type="ECO:0000256" key="2">
    <source>
        <dbReference type="ARBA" id="ARBA00022723"/>
    </source>
</evidence>
<evidence type="ECO:0000256" key="11">
    <source>
        <dbReference type="SAM" id="MobiDB-lite"/>
    </source>
</evidence>
<dbReference type="SUPFAM" id="SSF57701">
    <property type="entry name" value="Zn2/Cys6 DNA-binding domain"/>
    <property type="match status" value="1"/>
</dbReference>
<dbReference type="InterPro" id="IPR013087">
    <property type="entry name" value="Znf_C2H2_type"/>
</dbReference>
<evidence type="ECO:0000313" key="15">
    <source>
        <dbReference type="Proteomes" id="UP000184073"/>
    </source>
</evidence>
<evidence type="ECO:0000256" key="5">
    <source>
        <dbReference type="ARBA" id="ARBA00022833"/>
    </source>
</evidence>
<dbReference type="STRING" id="1036611.A0A1L9Q4R6"/>
<dbReference type="Gene3D" id="3.30.160.60">
    <property type="entry name" value="Classic Zinc Finger"/>
    <property type="match status" value="2"/>
</dbReference>
<organism evidence="14 15">
    <name type="scientific">Aspergillus versicolor CBS 583.65</name>
    <dbReference type="NCBI Taxonomy" id="1036611"/>
    <lineage>
        <taxon>Eukaryota</taxon>
        <taxon>Fungi</taxon>
        <taxon>Dikarya</taxon>
        <taxon>Ascomycota</taxon>
        <taxon>Pezizomycotina</taxon>
        <taxon>Eurotiomycetes</taxon>
        <taxon>Eurotiomycetidae</taxon>
        <taxon>Eurotiales</taxon>
        <taxon>Aspergillaceae</taxon>
        <taxon>Aspergillus</taxon>
        <taxon>Aspergillus subgen. Nidulantes</taxon>
    </lineage>
</organism>
<protein>
    <recommendedName>
        <fullName evidence="16">C2H2-type domain-containing protein</fullName>
    </recommendedName>
</protein>
<dbReference type="OrthoDB" id="1405595at2759"/>
<dbReference type="Pfam" id="PF00172">
    <property type="entry name" value="Zn_clus"/>
    <property type="match status" value="1"/>
</dbReference>
<dbReference type="Pfam" id="PF04082">
    <property type="entry name" value="Fungal_trans"/>
    <property type="match status" value="1"/>
</dbReference>
<keyword evidence="8" id="KW-0804">Transcription</keyword>
<dbReference type="PANTHER" id="PTHR40626">
    <property type="entry name" value="MIP31509P"/>
    <property type="match status" value="1"/>
</dbReference>
<keyword evidence="2" id="KW-0479">Metal-binding</keyword>
<dbReference type="Pfam" id="PF00096">
    <property type="entry name" value="zf-C2H2"/>
    <property type="match status" value="1"/>
</dbReference>
<keyword evidence="4 10" id="KW-0863">Zinc-finger</keyword>
<dbReference type="GeneID" id="63731410"/>
<dbReference type="VEuPathDB" id="FungiDB:ASPVEDRAFT_66629"/>
<keyword evidence="9" id="KW-0539">Nucleus</keyword>
<dbReference type="AlphaFoldDB" id="A0A1L9Q4R6"/>
<evidence type="ECO:0000256" key="6">
    <source>
        <dbReference type="ARBA" id="ARBA00023015"/>
    </source>
</evidence>
<dbReference type="GO" id="GO:0000978">
    <property type="term" value="F:RNA polymerase II cis-regulatory region sequence-specific DNA binding"/>
    <property type="evidence" value="ECO:0007669"/>
    <property type="project" value="InterPro"/>
</dbReference>
<feature type="domain" description="Zn(2)-C6 fungal-type" evidence="12">
    <location>
        <begin position="92"/>
        <end position="121"/>
    </location>
</feature>
<dbReference type="GO" id="GO:0000785">
    <property type="term" value="C:chromatin"/>
    <property type="evidence" value="ECO:0007669"/>
    <property type="project" value="TreeGrafter"/>
</dbReference>
<evidence type="ECO:0000256" key="4">
    <source>
        <dbReference type="ARBA" id="ARBA00022771"/>
    </source>
</evidence>
<dbReference type="SUPFAM" id="SSF57667">
    <property type="entry name" value="beta-beta-alpha zinc fingers"/>
    <property type="match status" value="1"/>
</dbReference>
<dbReference type="Gene3D" id="4.10.240.10">
    <property type="entry name" value="Zn(2)-C6 fungal-type DNA-binding domain"/>
    <property type="match status" value="1"/>
</dbReference>
<gene>
    <name evidence="14" type="ORF">ASPVEDRAFT_66629</name>
</gene>
<evidence type="ECO:0000313" key="14">
    <source>
        <dbReference type="EMBL" id="OJJ08764.1"/>
    </source>
</evidence>
<dbReference type="Proteomes" id="UP000184073">
    <property type="component" value="Unassembled WGS sequence"/>
</dbReference>
<keyword evidence="3" id="KW-0677">Repeat</keyword>
<dbReference type="PROSITE" id="PS00028">
    <property type="entry name" value="ZINC_FINGER_C2H2_1"/>
    <property type="match status" value="2"/>
</dbReference>
<dbReference type="InterPro" id="IPR036236">
    <property type="entry name" value="Znf_C2H2_sf"/>
</dbReference>
<comment type="subcellular location">
    <subcellularLocation>
        <location evidence="1">Nucleus</location>
    </subcellularLocation>
</comment>
<keyword evidence="15" id="KW-1185">Reference proteome</keyword>
<dbReference type="SMART" id="SM00355">
    <property type="entry name" value="ZnF_C2H2"/>
    <property type="match status" value="2"/>
</dbReference>
<dbReference type="InterPro" id="IPR051059">
    <property type="entry name" value="VerF-like"/>
</dbReference>
<evidence type="ECO:0000256" key="3">
    <source>
        <dbReference type="ARBA" id="ARBA00022737"/>
    </source>
</evidence>
<dbReference type="PANTHER" id="PTHR40626:SF11">
    <property type="entry name" value="ZINC FINGER PROTEIN YPR022C"/>
    <property type="match status" value="1"/>
</dbReference>
<evidence type="ECO:0000256" key="1">
    <source>
        <dbReference type="ARBA" id="ARBA00004123"/>
    </source>
</evidence>
<dbReference type="InterPro" id="IPR001138">
    <property type="entry name" value="Zn2Cys6_DnaBD"/>
</dbReference>
<dbReference type="GO" id="GO:0006351">
    <property type="term" value="P:DNA-templated transcription"/>
    <property type="evidence" value="ECO:0007669"/>
    <property type="project" value="InterPro"/>
</dbReference>
<feature type="domain" description="C2H2-type" evidence="13">
    <location>
        <begin position="25"/>
        <end position="52"/>
    </location>
</feature>
<dbReference type="RefSeq" id="XP_040674526.1">
    <property type="nucleotide sequence ID" value="XM_040815899.1"/>
</dbReference>
<dbReference type="GO" id="GO:0000981">
    <property type="term" value="F:DNA-binding transcription factor activity, RNA polymerase II-specific"/>
    <property type="evidence" value="ECO:0007669"/>
    <property type="project" value="InterPro"/>
</dbReference>
<dbReference type="SMART" id="SM00066">
    <property type="entry name" value="GAL4"/>
    <property type="match status" value="1"/>
</dbReference>
<reference evidence="15" key="1">
    <citation type="journal article" date="2017" name="Genome Biol.">
        <title>Comparative genomics reveals high biological diversity and specific adaptations in the industrially and medically important fungal genus Aspergillus.</title>
        <authorList>
            <person name="de Vries R.P."/>
            <person name="Riley R."/>
            <person name="Wiebenga A."/>
            <person name="Aguilar-Osorio G."/>
            <person name="Amillis S."/>
            <person name="Uchima C.A."/>
            <person name="Anderluh G."/>
            <person name="Asadollahi M."/>
            <person name="Askin M."/>
            <person name="Barry K."/>
            <person name="Battaglia E."/>
            <person name="Bayram O."/>
            <person name="Benocci T."/>
            <person name="Braus-Stromeyer S.A."/>
            <person name="Caldana C."/>
            <person name="Canovas D."/>
            <person name="Cerqueira G.C."/>
            <person name="Chen F."/>
            <person name="Chen W."/>
            <person name="Choi C."/>
            <person name="Clum A."/>
            <person name="Dos Santos R.A."/>
            <person name="Damasio A.R."/>
            <person name="Diallinas G."/>
            <person name="Emri T."/>
            <person name="Fekete E."/>
            <person name="Flipphi M."/>
            <person name="Freyberg S."/>
            <person name="Gallo A."/>
            <person name="Gournas C."/>
            <person name="Habgood R."/>
            <person name="Hainaut M."/>
            <person name="Harispe M.L."/>
            <person name="Henrissat B."/>
            <person name="Hilden K.S."/>
            <person name="Hope R."/>
            <person name="Hossain A."/>
            <person name="Karabika E."/>
            <person name="Karaffa L."/>
            <person name="Karanyi Z."/>
            <person name="Krasevec N."/>
            <person name="Kuo A."/>
            <person name="Kusch H."/>
            <person name="LaButti K."/>
            <person name="Lagendijk E.L."/>
            <person name="Lapidus A."/>
            <person name="Levasseur A."/>
            <person name="Lindquist E."/>
            <person name="Lipzen A."/>
            <person name="Logrieco A.F."/>
            <person name="MacCabe A."/>
            <person name="Maekelae M.R."/>
            <person name="Malavazi I."/>
            <person name="Melin P."/>
            <person name="Meyer V."/>
            <person name="Mielnichuk N."/>
            <person name="Miskei M."/>
            <person name="Molnar A.P."/>
            <person name="Mule G."/>
            <person name="Ngan C.Y."/>
            <person name="Orejas M."/>
            <person name="Orosz E."/>
            <person name="Ouedraogo J.P."/>
            <person name="Overkamp K.M."/>
            <person name="Park H.-S."/>
            <person name="Perrone G."/>
            <person name="Piumi F."/>
            <person name="Punt P.J."/>
            <person name="Ram A.F."/>
            <person name="Ramon A."/>
            <person name="Rauscher S."/>
            <person name="Record E."/>
            <person name="Riano-Pachon D.M."/>
            <person name="Robert V."/>
            <person name="Roehrig J."/>
            <person name="Ruller R."/>
            <person name="Salamov A."/>
            <person name="Salih N.S."/>
            <person name="Samson R.A."/>
            <person name="Sandor E."/>
            <person name="Sanguinetti M."/>
            <person name="Schuetze T."/>
            <person name="Sepcic K."/>
            <person name="Shelest E."/>
            <person name="Sherlock G."/>
            <person name="Sophianopoulou V."/>
            <person name="Squina F.M."/>
            <person name="Sun H."/>
            <person name="Susca A."/>
            <person name="Todd R.B."/>
            <person name="Tsang A."/>
            <person name="Unkles S.E."/>
            <person name="van de Wiele N."/>
            <person name="van Rossen-Uffink D."/>
            <person name="Oliveira J.V."/>
            <person name="Vesth T.C."/>
            <person name="Visser J."/>
            <person name="Yu J.-H."/>
            <person name="Zhou M."/>
            <person name="Andersen M.R."/>
            <person name="Archer D.B."/>
            <person name="Baker S.E."/>
            <person name="Benoit I."/>
            <person name="Brakhage A.A."/>
            <person name="Braus G.H."/>
            <person name="Fischer R."/>
            <person name="Frisvad J.C."/>
            <person name="Goldman G.H."/>
            <person name="Houbraken J."/>
            <person name="Oakley B."/>
            <person name="Pocsi I."/>
            <person name="Scazzocchio C."/>
            <person name="Seiboth B."/>
            <person name="vanKuyk P.A."/>
            <person name="Wortman J."/>
            <person name="Dyer P.S."/>
            <person name="Grigoriev I.V."/>
        </authorList>
    </citation>
    <scope>NUCLEOTIDE SEQUENCE [LARGE SCALE GENOMIC DNA]</scope>
    <source>
        <strain evidence="15">CBS 583.65</strain>
    </source>
</reference>
<proteinExistence type="predicted"/>
<keyword evidence="5" id="KW-0862">Zinc</keyword>
<dbReference type="InterPro" id="IPR007219">
    <property type="entry name" value="XnlR_reg_dom"/>
</dbReference>
<dbReference type="PROSITE" id="PS50157">
    <property type="entry name" value="ZINC_FINGER_C2H2_2"/>
    <property type="match status" value="2"/>
</dbReference>
<evidence type="ECO:0000256" key="7">
    <source>
        <dbReference type="ARBA" id="ARBA00023125"/>
    </source>
</evidence>
<dbReference type="EMBL" id="KV878141">
    <property type="protein sequence ID" value="OJJ08764.1"/>
    <property type="molecule type" value="Genomic_DNA"/>
</dbReference>
<dbReference type="GO" id="GO:0008270">
    <property type="term" value="F:zinc ion binding"/>
    <property type="evidence" value="ECO:0007669"/>
    <property type="project" value="UniProtKB-KW"/>
</dbReference>
<accession>A0A1L9Q4R6</accession>
<sequence length="805" mass="91058">MEDTNRRRVASPSNNDLASTPVKKYHCGQCSASFHRREHLQRHQRSHSQSKDFHCHVCDKRFSRRDTLQRHLATHGQVPVQLSTASPRASRACTNCVKSKQRCRGPQPCERCTRRGWRCTIPHGPAQSSADTAADLQDAPDRPDDHPCQNTANGTVADCSDGSSGLPTTSLCHPETLDLPGVASTQPYPALAFPDGTDDPTASFESFFLWPLGSDCNLDMPYVQQDAALSSGDALQYHSAAYEQVNSTSDVPDIDVSESILEEQDRDILISEDYGHIPKPSRSTYDYMCTLAAGLINFPPASHLRLPDLDILHICVQLYFEHFHKTFPLLHQGTFVVRAESWLLYCAVAAVGSQYSRFSNRNAIFSTLLDIIRKAMLCKIASGTSLQNDLALAQTMVLLDMCLILGGTREGIMYVQYQRNILVTMCRPLLGPSLLFKGEAIPTSGDLSVRDWARWALVESWKRVVYFAWFGECIQQVFFDMTPLIRIEDMQLDPPCQEELWQARTFNEWERVKDTGKYQQSNLNLFDLFQTGAISATHIQPLSDVTLIAATFAIHTGERQAARQQEIHRFYSIFNKSQREDRQDRQDSAENDETDSILARLQEASWKYTTGSHVLRITYKFATLFRLLHFIRYRLMYIAAGWMTEPQEVEATAQKISHFLRTEPQQARHGLVHAARIFRIIRSQSQLDPADPIVLLMAVLYIWYYDRFVVPEQRQSANEGRGKMLRVDQDLDEDVVQDWIKQGGETTVQLHITGLGVLNGRDSVSRVLREAVKTLQHANAWSQLANAIGYAVSQMLSGETLSFSD</sequence>
<feature type="region of interest" description="Disordered" evidence="11">
    <location>
        <begin position="1"/>
        <end position="20"/>
    </location>
</feature>
<dbReference type="CDD" id="cd00067">
    <property type="entry name" value="GAL4"/>
    <property type="match status" value="1"/>
</dbReference>
<keyword evidence="7" id="KW-0238">DNA-binding</keyword>
<evidence type="ECO:0000256" key="10">
    <source>
        <dbReference type="PROSITE-ProRule" id="PRU00042"/>
    </source>
</evidence>
<dbReference type="CDD" id="cd12148">
    <property type="entry name" value="fungal_TF_MHR"/>
    <property type="match status" value="1"/>
</dbReference>
<feature type="region of interest" description="Disordered" evidence="11">
    <location>
        <begin position="123"/>
        <end position="161"/>
    </location>
</feature>
<keyword evidence="6" id="KW-0805">Transcription regulation</keyword>
<evidence type="ECO:0000256" key="8">
    <source>
        <dbReference type="ARBA" id="ARBA00023163"/>
    </source>
</evidence>
<evidence type="ECO:0000259" key="12">
    <source>
        <dbReference type="PROSITE" id="PS50048"/>
    </source>
</evidence>
<dbReference type="GO" id="GO:0005634">
    <property type="term" value="C:nucleus"/>
    <property type="evidence" value="ECO:0007669"/>
    <property type="project" value="UniProtKB-SubCell"/>
</dbReference>
<evidence type="ECO:0000256" key="9">
    <source>
        <dbReference type="ARBA" id="ARBA00023242"/>
    </source>
</evidence>
<dbReference type="InterPro" id="IPR036864">
    <property type="entry name" value="Zn2-C6_fun-type_DNA-bd_sf"/>
</dbReference>
<evidence type="ECO:0008006" key="16">
    <source>
        <dbReference type="Google" id="ProtNLM"/>
    </source>
</evidence>
<name>A0A1L9Q4R6_ASPVE</name>
<evidence type="ECO:0000259" key="13">
    <source>
        <dbReference type="PROSITE" id="PS50157"/>
    </source>
</evidence>
<dbReference type="PROSITE" id="PS50048">
    <property type="entry name" value="ZN2_CY6_FUNGAL_2"/>
    <property type="match status" value="1"/>
</dbReference>
<feature type="domain" description="C2H2-type" evidence="13">
    <location>
        <begin position="53"/>
        <end position="75"/>
    </location>
</feature>